<dbReference type="EMBL" id="AJVK01009498">
    <property type="status" value="NOT_ANNOTATED_CDS"/>
    <property type="molecule type" value="Genomic_DNA"/>
</dbReference>
<evidence type="ECO:0000313" key="3">
    <source>
        <dbReference type="Proteomes" id="UP000092462"/>
    </source>
</evidence>
<organism evidence="2 3">
    <name type="scientific">Phlebotomus papatasi</name>
    <name type="common">Sandfly</name>
    <dbReference type="NCBI Taxonomy" id="29031"/>
    <lineage>
        <taxon>Eukaryota</taxon>
        <taxon>Metazoa</taxon>
        <taxon>Ecdysozoa</taxon>
        <taxon>Arthropoda</taxon>
        <taxon>Hexapoda</taxon>
        <taxon>Insecta</taxon>
        <taxon>Pterygota</taxon>
        <taxon>Neoptera</taxon>
        <taxon>Endopterygota</taxon>
        <taxon>Diptera</taxon>
        <taxon>Nematocera</taxon>
        <taxon>Psychodoidea</taxon>
        <taxon>Psychodidae</taxon>
        <taxon>Phlebotomus</taxon>
        <taxon>Phlebotomus</taxon>
    </lineage>
</organism>
<evidence type="ECO:0000313" key="2">
    <source>
        <dbReference type="EnsemblMetazoa" id="PPAI000378-PA"/>
    </source>
</evidence>
<dbReference type="EnsemblMetazoa" id="PPAI000378-RA">
    <property type="protein sequence ID" value="PPAI000378-PA"/>
    <property type="gene ID" value="PPAI000378"/>
</dbReference>
<dbReference type="AlphaFoldDB" id="A0A1B0CZ56"/>
<keyword evidence="3" id="KW-1185">Reference proteome</keyword>
<dbReference type="VEuPathDB" id="VectorBase:PPAI000378"/>
<proteinExistence type="predicted"/>
<name>A0A1B0CZ56_PHLPP</name>
<feature type="compositionally biased region" description="Gly residues" evidence="1">
    <location>
        <begin position="1"/>
        <end position="14"/>
    </location>
</feature>
<reference evidence="2" key="1">
    <citation type="submission" date="2022-08" db="UniProtKB">
        <authorList>
            <consortium name="EnsemblMetazoa"/>
        </authorList>
    </citation>
    <scope>IDENTIFICATION</scope>
    <source>
        <strain evidence="2">Israel</strain>
    </source>
</reference>
<sequence>MNENSSGGGGGSGAIGSCRDAGPGAASDASSALIPIEENYGSVDVESVGDDLLYRSWGLKSSTVMMLNELGIDVDHLRFLTYEYIASMFPRAEDFPEFVLFRHKVSVFKGELNSVTPEWEECSDNEDPKKLFEDWKLSAVTLTRLKTFGLTTKTLKLLCSKDLDILFPDLLNLAEKAKFAAHLKKWRGEIEVSY</sequence>
<evidence type="ECO:0000256" key="1">
    <source>
        <dbReference type="SAM" id="MobiDB-lite"/>
    </source>
</evidence>
<dbReference type="Proteomes" id="UP000092462">
    <property type="component" value="Unassembled WGS sequence"/>
</dbReference>
<protein>
    <submittedName>
        <fullName evidence="2">Uncharacterized protein</fullName>
    </submittedName>
</protein>
<accession>A0A1B0CZ56</accession>
<feature type="region of interest" description="Disordered" evidence="1">
    <location>
        <begin position="1"/>
        <end position="22"/>
    </location>
</feature>